<dbReference type="Gene3D" id="3.60.21.10">
    <property type="match status" value="1"/>
</dbReference>
<proteinExistence type="inferred from homology"/>
<dbReference type="SUPFAM" id="SSF56300">
    <property type="entry name" value="Metallo-dependent phosphatases"/>
    <property type="match status" value="1"/>
</dbReference>
<reference evidence="3 4" key="1">
    <citation type="submission" date="2016-11" db="EMBL/GenBank/DDBJ databases">
        <title>Study of marine rhodopsin-containing bacteria.</title>
        <authorList>
            <person name="Yoshizawa S."/>
            <person name="Kumagai Y."/>
            <person name="Kogure K."/>
        </authorList>
    </citation>
    <scope>NUCLEOTIDE SEQUENCE [LARGE SCALE GENOMIC DNA]</scope>
    <source>
        <strain evidence="3 4">SG-29</strain>
    </source>
</reference>
<dbReference type="InParanoid" id="A0A259TXN7"/>
<dbReference type="PANTHER" id="PTHR42850">
    <property type="entry name" value="METALLOPHOSPHOESTERASE"/>
    <property type="match status" value="1"/>
</dbReference>
<dbReference type="InterPro" id="IPR050126">
    <property type="entry name" value="Ap4A_hydrolase"/>
</dbReference>
<evidence type="ECO:0000313" key="4">
    <source>
        <dbReference type="Proteomes" id="UP000216446"/>
    </source>
</evidence>
<protein>
    <recommendedName>
        <fullName evidence="2">Calcineurin-like phosphoesterase domain-containing protein</fullName>
    </recommendedName>
</protein>
<dbReference type="EMBL" id="MQWB01000001">
    <property type="protein sequence ID" value="OZC02460.1"/>
    <property type="molecule type" value="Genomic_DNA"/>
</dbReference>
<dbReference type="Proteomes" id="UP000216446">
    <property type="component" value="Unassembled WGS sequence"/>
</dbReference>
<dbReference type="PANTHER" id="PTHR42850:SF2">
    <property type="entry name" value="BLL5683 PROTEIN"/>
    <property type="match status" value="1"/>
</dbReference>
<keyword evidence="4" id="KW-1185">Reference proteome</keyword>
<gene>
    <name evidence="3" type="ORF">BSZ36_05390</name>
</gene>
<comment type="caution">
    <text evidence="3">The sequence shown here is derived from an EMBL/GenBank/DDBJ whole genome shotgun (WGS) entry which is preliminary data.</text>
</comment>
<dbReference type="OrthoDB" id="9813918at2"/>
<organism evidence="3 4">
    <name type="scientific">Rubricoccus marinus</name>
    <dbReference type="NCBI Taxonomy" id="716817"/>
    <lineage>
        <taxon>Bacteria</taxon>
        <taxon>Pseudomonadati</taxon>
        <taxon>Rhodothermota</taxon>
        <taxon>Rhodothermia</taxon>
        <taxon>Rhodothermales</taxon>
        <taxon>Rubricoccaceae</taxon>
        <taxon>Rubricoccus</taxon>
    </lineage>
</organism>
<comment type="similarity">
    <text evidence="1">Belongs to the metallophosphoesterase superfamily. YfcE family.</text>
</comment>
<evidence type="ECO:0000256" key="1">
    <source>
        <dbReference type="ARBA" id="ARBA00008950"/>
    </source>
</evidence>
<sequence>MRLAILSDIHANLEALKAALAEVDRRGVDAIVCLGDIVGYGPDPAPCVDLVRQRCAAVVLGNHDEAVAFDRNLRYLPKDGETAARLHQTLLSEDQLAWLRTLPLRVRSGSTVTLAHAAPLNPSEWPRLDNYGLLKAQFEAFDTDVCFVGHSHRPAVVAESVGVHRVRKGHRYLIDVGSVGQPRDNDPRLSFGLFDTEAFEFEHVRAHYDLAKTSARIREVGLPAEIASRLQRGI</sequence>
<name>A0A259TXN7_9BACT</name>
<feature type="domain" description="Calcineurin-like phosphoesterase" evidence="2">
    <location>
        <begin position="1"/>
        <end position="197"/>
    </location>
</feature>
<dbReference type="GO" id="GO:0016791">
    <property type="term" value="F:phosphatase activity"/>
    <property type="evidence" value="ECO:0007669"/>
    <property type="project" value="TreeGrafter"/>
</dbReference>
<evidence type="ECO:0000259" key="2">
    <source>
        <dbReference type="Pfam" id="PF12850"/>
    </source>
</evidence>
<dbReference type="AlphaFoldDB" id="A0A259TXN7"/>
<dbReference type="RefSeq" id="WP_094546737.1">
    <property type="nucleotide sequence ID" value="NZ_MQWB01000001.1"/>
</dbReference>
<evidence type="ECO:0000313" key="3">
    <source>
        <dbReference type="EMBL" id="OZC02460.1"/>
    </source>
</evidence>
<dbReference type="PIRSF" id="PIRSF000883">
    <property type="entry name" value="Pesterase_MJ0912"/>
    <property type="match status" value="1"/>
</dbReference>
<dbReference type="GO" id="GO:0005737">
    <property type="term" value="C:cytoplasm"/>
    <property type="evidence" value="ECO:0007669"/>
    <property type="project" value="TreeGrafter"/>
</dbReference>
<accession>A0A259TXN7</accession>
<dbReference type="Pfam" id="PF12850">
    <property type="entry name" value="Metallophos_2"/>
    <property type="match status" value="1"/>
</dbReference>
<dbReference type="InterPro" id="IPR029052">
    <property type="entry name" value="Metallo-depent_PP-like"/>
</dbReference>
<dbReference type="InterPro" id="IPR024654">
    <property type="entry name" value="Calcineurin-like_PHP_lpxH"/>
</dbReference>
<dbReference type="InterPro" id="IPR011152">
    <property type="entry name" value="Pesterase_MJ0912"/>
</dbReference>
<dbReference type="CDD" id="cd00838">
    <property type="entry name" value="MPP_superfamily"/>
    <property type="match status" value="1"/>
</dbReference>